<proteinExistence type="inferred from homology"/>
<dbReference type="HAMAP" id="MF_00278">
    <property type="entry name" value="HisH"/>
    <property type="match status" value="1"/>
</dbReference>
<accession>A0A381XLY3</accession>
<dbReference type="GO" id="GO:0000105">
    <property type="term" value="P:L-histidine biosynthetic process"/>
    <property type="evidence" value="ECO:0007669"/>
    <property type="project" value="UniProtKB-UniPathway"/>
</dbReference>
<keyword evidence="7" id="KW-0456">Lyase</keyword>
<dbReference type="Pfam" id="PF00117">
    <property type="entry name" value="GATase"/>
    <property type="match status" value="1"/>
</dbReference>
<organism evidence="11">
    <name type="scientific">marine metagenome</name>
    <dbReference type="NCBI Taxonomy" id="408172"/>
    <lineage>
        <taxon>unclassified sequences</taxon>
        <taxon>metagenomes</taxon>
        <taxon>ecological metagenomes</taxon>
    </lineage>
</organism>
<comment type="catalytic activity">
    <reaction evidence="9">
        <text>L-glutamine + H2O = L-glutamate + NH4(+)</text>
        <dbReference type="Rhea" id="RHEA:15889"/>
        <dbReference type="ChEBI" id="CHEBI:15377"/>
        <dbReference type="ChEBI" id="CHEBI:28938"/>
        <dbReference type="ChEBI" id="CHEBI:29985"/>
        <dbReference type="ChEBI" id="CHEBI:58359"/>
        <dbReference type="EC" id="3.5.1.2"/>
    </reaction>
</comment>
<dbReference type="EMBL" id="UINC01015608">
    <property type="protein sequence ID" value="SVA65610.1"/>
    <property type="molecule type" value="Genomic_DNA"/>
</dbReference>
<keyword evidence="6" id="KW-0368">Histidine biosynthesis</keyword>
<dbReference type="GO" id="GO:0004359">
    <property type="term" value="F:glutaminase activity"/>
    <property type="evidence" value="ECO:0007669"/>
    <property type="project" value="UniProtKB-EC"/>
</dbReference>
<evidence type="ECO:0000256" key="4">
    <source>
        <dbReference type="ARBA" id="ARBA00022801"/>
    </source>
</evidence>
<evidence type="ECO:0000259" key="10">
    <source>
        <dbReference type="Pfam" id="PF00117"/>
    </source>
</evidence>
<sequence length="205" mass="22040">MRLVVVETGTANVGSVVNMFRRLGGDPIASGDPGTIKRADKILLPGVGAFDAGMASLHESGLVEVLRIRVGEGVPLLGICLGMQLLFDSSEEGSDKGLGLIPGVVRRLSPDSSDGPIRIPHMGWSRIEKRRPHNLTEGIGEEARFYFAHSYAVVPKDDSDIIGVSTYGSQFVSAVARENVLGVQFHPEKSHRYGKALLSNFLQGF</sequence>
<keyword evidence="5" id="KW-0315">Glutamine amidotransferase</keyword>
<keyword evidence="3" id="KW-0028">Amino-acid biosynthesis</keyword>
<reference evidence="11" key="1">
    <citation type="submission" date="2018-05" db="EMBL/GenBank/DDBJ databases">
        <authorList>
            <person name="Lanie J.A."/>
            <person name="Ng W.-L."/>
            <person name="Kazmierczak K.M."/>
            <person name="Andrzejewski T.M."/>
            <person name="Davidsen T.M."/>
            <person name="Wayne K.J."/>
            <person name="Tettelin H."/>
            <person name="Glass J.I."/>
            <person name="Rusch D."/>
            <person name="Podicherti R."/>
            <person name="Tsui H.-C.T."/>
            <person name="Winkler M.E."/>
        </authorList>
    </citation>
    <scope>NUCLEOTIDE SEQUENCE</scope>
</reference>
<evidence type="ECO:0000256" key="1">
    <source>
        <dbReference type="ARBA" id="ARBA00005091"/>
    </source>
</evidence>
<dbReference type="InterPro" id="IPR010139">
    <property type="entry name" value="Imidazole-glycPsynth_HisH"/>
</dbReference>
<evidence type="ECO:0000256" key="8">
    <source>
        <dbReference type="ARBA" id="ARBA00047838"/>
    </source>
</evidence>
<evidence type="ECO:0000256" key="2">
    <source>
        <dbReference type="ARBA" id="ARBA00011152"/>
    </source>
</evidence>
<dbReference type="InterPro" id="IPR029062">
    <property type="entry name" value="Class_I_gatase-like"/>
</dbReference>
<evidence type="ECO:0000256" key="3">
    <source>
        <dbReference type="ARBA" id="ARBA00022605"/>
    </source>
</evidence>
<evidence type="ECO:0000256" key="7">
    <source>
        <dbReference type="ARBA" id="ARBA00023239"/>
    </source>
</evidence>
<dbReference type="UniPathway" id="UPA00031">
    <property type="reaction ID" value="UER00010"/>
</dbReference>
<comment type="catalytic activity">
    <reaction evidence="8">
        <text>5-[(5-phospho-1-deoxy-D-ribulos-1-ylimino)methylamino]-1-(5-phospho-beta-D-ribosyl)imidazole-4-carboxamide + L-glutamine = D-erythro-1-(imidazol-4-yl)glycerol 3-phosphate + 5-amino-1-(5-phospho-beta-D-ribosyl)imidazole-4-carboxamide + L-glutamate + H(+)</text>
        <dbReference type="Rhea" id="RHEA:24793"/>
        <dbReference type="ChEBI" id="CHEBI:15378"/>
        <dbReference type="ChEBI" id="CHEBI:29985"/>
        <dbReference type="ChEBI" id="CHEBI:58278"/>
        <dbReference type="ChEBI" id="CHEBI:58359"/>
        <dbReference type="ChEBI" id="CHEBI:58475"/>
        <dbReference type="ChEBI" id="CHEBI:58525"/>
        <dbReference type="EC" id="4.3.2.10"/>
    </reaction>
</comment>
<dbReference type="PROSITE" id="PS51273">
    <property type="entry name" value="GATASE_TYPE_1"/>
    <property type="match status" value="1"/>
</dbReference>
<evidence type="ECO:0000256" key="5">
    <source>
        <dbReference type="ARBA" id="ARBA00022962"/>
    </source>
</evidence>
<dbReference type="PIRSF" id="PIRSF000495">
    <property type="entry name" value="Amidotransf_hisH"/>
    <property type="match status" value="1"/>
</dbReference>
<dbReference type="GO" id="GO:0000107">
    <property type="term" value="F:imidazoleglycerol-phosphate synthase activity"/>
    <property type="evidence" value="ECO:0007669"/>
    <property type="project" value="TreeGrafter"/>
</dbReference>
<keyword evidence="4" id="KW-0378">Hydrolase</keyword>
<comment type="subunit">
    <text evidence="2">Heterodimer of HisH and HisF.</text>
</comment>
<feature type="domain" description="Glutamine amidotransferase" evidence="10">
    <location>
        <begin position="42"/>
        <end position="202"/>
    </location>
</feature>
<dbReference type="NCBIfam" id="TIGR01855">
    <property type="entry name" value="IMP_synth_hisH"/>
    <property type="match status" value="1"/>
</dbReference>
<dbReference type="GO" id="GO:0016829">
    <property type="term" value="F:lyase activity"/>
    <property type="evidence" value="ECO:0007669"/>
    <property type="project" value="UniProtKB-KW"/>
</dbReference>
<dbReference type="Gene3D" id="3.40.50.880">
    <property type="match status" value="1"/>
</dbReference>
<evidence type="ECO:0000256" key="6">
    <source>
        <dbReference type="ARBA" id="ARBA00023102"/>
    </source>
</evidence>
<comment type="pathway">
    <text evidence="1">Amino-acid biosynthesis; L-histidine biosynthesis; L-histidine from 5-phospho-alpha-D-ribose 1-diphosphate: step 5/9.</text>
</comment>
<dbReference type="SUPFAM" id="SSF52317">
    <property type="entry name" value="Class I glutamine amidotransferase-like"/>
    <property type="match status" value="1"/>
</dbReference>
<protein>
    <recommendedName>
        <fullName evidence="10">Glutamine amidotransferase domain-containing protein</fullName>
    </recommendedName>
</protein>
<dbReference type="CDD" id="cd01748">
    <property type="entry name" value="GATase1_IGP_Synthase"/>
    <property type="match status" value="1"/>
</dbReference>
<dbReference type="PANTHER" id="PTHR42701">
    <property type="entry name" value="IMIDAZOLE GLYCEROL PHOSPHATE SYNTHASE SUBUNIT HISH"/>
    <property type="match status" value="1"/>
</dbReference>
<evidence type="ECO:0000256" key="9">
    <source>
        <dbReference type="ARBA" id="ARBA00049534"/>
    </source>
</evidence>
<gene>
    <name evidence="11" type="ORF">METZ01_LOCUS118464</name>
</gene>
<dbReference type="AlphaFoldDB" id="A0A381XLY3"/>
<dbReference type="InterPro" id="IPR017926">
    <property type="entry name" value="GATASE"/>
</dbReference>
<name>A0A381XLY3_9ZZZZ</name>
<dbReference type="PANTHER" id="PTHR42701:SF1">
    <property type="entry name" value="IMIDAZOLE GLYCEROL PHOSPHATE SYNTHASE SUBUNIT HISH"/>
    <property type="match status" value="1"/>
</dbReference>
<evidence type="ECO:0000313" key="11">
    <source>
        <dbReference type="EMBL" id="SVA65610.1"/>
    </source>
</evidence>